<keyword evidence="1" id="KW-0812">Transmembrane</keyword>
<feature type="transmembrane region" description="Helical" evidence="1">
    <location>
        <begin position="171"/>
        <end position="191"/>
    </location>
</feature>
<feature type="transmembrane region" description="Helical" evidence="1">
    <location>
        <begin position="389"/>
        <end position="408"/>
    </location>
</feature>
<feature type="transmembrane region" description="Helical" evidence="1">
    <location>
        <begin position="238"/>
        <end position="262"/>
    </location>
</feature>
<dbReference type="RefSeq" id="WP_179912447.1">
    <property type="nucleotide sequence ID" value="NZ_JACBYE010000005.1"/>
</dbReference>
<dbReference type="Proteomes" id="UP000561011">
    <property type="component" value="Unassembled WGS sequence"/>
</dbReference>
<protein>
    <submittedName>
        <fullName evidence="2">MFS transporter</fullName>
    </submittedName>
</protein>
<feature type="transmembrane region" description="Helical" evidence="1">
    <location>
        <begin position="282"/>
        <end position="305"/>
    </location>
</feature>
<dbReference type="GO" id="GO:0006814">
    <property type="term" value="P:sodium ion transport"/>
    <property type="evidence" value="ECO:0007669"/>
    <property type="project" value="InterPro"/>
</dbReference>
<dbReference type="AlphaFoldDB" id="A0A853EQK1"/>
<dbReference type="Gene3D" id="1.20.1250.20">
    <property type="entry name" value="MFS general substrate transporter like domains"/>
    <property type="match status" value="1"/>
</dbReference>
<evidence type="ECO:0000313" key="3">
    <source>
        <dbReference type="Proteomes" id="UP000561011"/>
    </source>
</evidence>
<gene>
    <name evidence="2" type="ORF">HZZ10_03650</name>
</gene>
<keyword evidence="1" id="KW-1133">Transmembrane helix</keyword>
<feature type="transmembrane region" description="Helical" evidence="1">
    <location>
        <begin position="131"/>
        <end position="151"/>
    </location>
</feature>
<dbReference type="InterPro" id="IPR039672">
    <property type="entry name" value="MFS_2"/>
</dbReference>
<dbReference type="GO" id="GO:0008643">
    <property type="term" value="P:carbohydrate transport"/>
    <property type="evidence" value="ECO:0007669"/>
    <property type="project" value="InterPro"/>
</dbReference>
<dbReference type="SUPFAM" id="SSF103473">
    <property type="entry name" value="MFS general substrate transporter"/>
    <property type="match status" value="1"/>
</dbReference>
<feature type="transmembrane region" description="Helical" evidence="1">
    <location>
        <begin position="312"/>
        <end position="331"/>
    </location>
</feature>
<dbReference type="InterPro" id="IPR036259">
    <property type="entry name" value="MFS_trans_sf"/>
</dbReference>
<organism evidence="2 3">
    <name type="scientific">Sanguibacter inulinus</name>
    <dbReference type="NCBI Taxonomy" id="60922"/>
    <lineage>
        <taxon>Bacteria</taxon>
        <taxon>Bacillati</taxon>
        <taxon>Actinomycetota</taxon>
        <taxon>Actinomycetes</taxon>
        <taxon>Micrococcales</taxon>
        <taxon>Sanguibacteraceae</taxon>
        <taxon>Sanguibacter</taxon>
    </lineage>
</organism>
<name>A0A853EQK1_9MICO</name>
<feature type="transmembrane region" description="Helical" evidence="1">
    <location>
        <begin position="197"/>
        <end position="217"/>
    </location>
</feature>
<feature type="transmembrane region" description="Helical" evidence="1">
    <location>
        <begin position="100"/>
        <end position="119"/>
    </location>
</feature>
<keyword evidence="3" id="KW-1185">Reference proteome</keyword>
<evidence type="ECO:0000256" key="1">
    <source>
        <dbReference type="SAM" id="Phobius"/>
    </source>
</evidence>
<feature type="transmembrane region" description="Helical" evidence="1">
    <location>
        <begin position="337"/>
        <end position="360"/>
    </location>
</feature>
<dbReference type="NCBIfam" id="TIGR00792">
    <property type="entry name" value="gph"/>
    <property type="match status" value="1"/>
</dbReference>
<dbReference type="GO" id="GO:0005886">
    <property type="term" value="C:plasma membrane"/>
    <property type="evidence" value="ECO:0007669"/>
    <property type="project" value="TreeGrafter"/>
</dbReference>
<feature type="transmembrane region" description="Helical" evidence="1">
    <location>
        <begin position="433"/>
        <end position="451"/>
    </location>
</feature>
<dbReference type="CDD" id="cd17332">
    <property type="entry name" value="MFS_MelB_like"/>
    <property type="match status" value="1"/>
</dbReference>
<sequence>MTSAPEAAPPSSRPAADLHGKLSLRSKIAYGLGDMGNGFMFDLGQAYLLKFYTDVAGIHPAAAAGVFVFTKIFDAFMDPVAGIFVDQRKGGGRHGRFKPVMMYSSIALAILTVVTFLTPGGTDGVNLVYAYGSYMAWGVLYSFTNVPYGSLASVMTQDPEQRAQLASFRQAGSVTALLVTGIAFMPIVHAFDNERVGFATAAGAMAVVGIMGFYATFRGTREVVPVARSTEKITLRGFATTIGQNRALLVLILMTVFSISAYNIKPAMIVYFTDYNLQNQDLLSVVNFFGIGSSILAILTIPFLVKRFGKKQVAISGFALAAVADGLNFLLPTNTVVFTILYSLSFVGIALPNGITWALVSDAIDYGHWRSGVRREGITYSMFNFSRKIAQAVAGGAAGFGLSLIGYVPKFTSDPAMADQADGILQGIKSLQTLYPCIALTIAGAVLFFLYPLTDKRITELVAETREREAATAVSDEPGAR</sequence>
<dbReference type="GO" id="GO:0015293">
    <property type="term" value="F:symporter activity"/>
    <property type="evidence" value="ECO:0007669"/>
    <property type="project" value="InterPro"/>
</dbReference>
<reference evidence="2 3" key="1">
    <citation type="submission" date="2020-07" db="EMBL/GenBank/DDBJ databases">
        <title>MOT database genomes.</title>
        <authorList>
            <person name="Joseph S."/>
            <person name="Aduse-Opoku J."/>
            <person name="Hashim A."/>
            <person name="Wade W."/>
            <person name="Curtis M."/>
        </authorList>
    </citation>
    <scope>NUCLEOTIDE SEQUENCE [LARGE SCALE GENOMIC DNA]</scope>
    <source>
        <strain evidence="2 3">DSM 100099</strain>
    </source>
</reference>
<dbReference type="PANTHER" id="PTHR11328">
    <property type="entry name" value="MAJOR FACILITATOR SUPERFAMILY DOMAIN-CONTAINING PROTEIN"/>
    <property type="match status" value="1"/>
</dbReference>
<comment type="caution">
    <text evidence="2">The sequence shown here is derived from an EMBL/GenBank/DDBJ whole genome shotgun (WGS) entry which is preliminary data.</text>
</comment>
<dbReference type="PANTHER" id="PTHR11328:SF24">
    <property type="entry name" value="MAJOR FACILITATOR SUPERFAMILY (MFS) PROFILE DOMAIN-CONTAINING PROTEIN"/>
    <property type="match status" value="1"/>
</dbReference>
<keyword evidence="1" id="KW-0472">Membrane</keyword>
<dbReference type="InterPro" id="IPR001927">
    <property type="entry name" value="Na/Gal_symport"/>
</dbReference>
<dbReference type="Pfam" id="PF13347">
    <property type="entry name" value="MFS_2"/>
    <property type="match status" value="1"/>
</dbReference>
<dbReference type="EMBL" id="JACBYE010000005">
    <property type="protein sequence ID" value="NYS92627.1"/>
    <property type="molecule type" value="Genomic_DNA"/>
</dbReference>
<evidence type="ECO:0000313" key="2">
    <source>
        <dbReference type="EMBL" id="NYS92627.1"/>
    </source>
</evidence>
<accession>A0A853EQK1</accession>
<proteinExistence type="predicted"/>